<dbReference type="Proteomes" id="UP000005237">
    <property type="component" value="Unassembled WGS sequence"/>
</dbReference>
<dbReference type="AlphaFoldDB" id="A0A8R1II20"/>
<sequence>MRGLAPYWNRKSSMELLYRYLITDMRDLKEKMYNKTLEQVEAMAQPNIARLASGDWDKFEAIARELAQKMAGAHVHKHGKSSDAKMNSKFTELQGWARSPSPEIDIVGL</sequence>
<keyword evidence="2" id="KW-1185">Reference proteome</keyword>
<reference evidence="2" key="1">
    <citation type="submission" date="2010-08" db="EMBL/GenBank/DDBJ databases">
        <authorList>
            <consortium name="Caenorhabditis japonica Sequencing Consortium"/>
            <person name="Wilson R.K."/>
        </authorList>
    </citation>
    <scope>NUCLEOTIDE SEQUENCE [LARGE SCALE GENOMIC DNA]</scope>
    <source>
        <strain evidence="2">DF5081</strain>
    </source>
</reference>
<evidence type="ECO:0000313" key="2">
    <source>
        <dbReference type="Proteomes" id="UP000005237"/>
    </source>
</evidence>
<name>A0A8R1II20_CAEJA</name>
<organism evidence="1 2">
    <name type="scientific">Caenorhabditis japonica</name>
    <dbReference type="NCBI Taxonomy" id="281687"/>
    <lineage>
        <taxon>Eukaryota</taxon>
        <taxon>Metazoa</taxon>
        <taxon>Ecdysozoa</taxon>
        <taxon>Nematoda</taxon>
        <taxon>Chromadorea</taxon>
        <taxon>Rhabditida</taxon>
        <taxon>Rhabditina</taxon>
        <taxon>Rhabditomorpha</taxon>
        <taxon>Rhabditoidea</taxon>
        <taxon>Rhabditidae</taxon>
        <taxon>Peloderinae</taxon>
        <taxon>Caenorhabditis</taxon>
    </lineage>
</organism>
<reference evidence="1" key="2">
    <citation type="submission" date="2022-06" db="UniProtKB">
        <authorList>
            <consortium name="EnsemblMetazoa"/>
        </authorList>
    </citation>
    <scope>IDENTIFICATION</scope>
    <source>
        <strain evidence="1">DF5081</strain>
    </source>
</reference>
<dbReference type="EnsemblMetazoa" id="CJA33321.1">
    <property type="protein sequence ID" value="CJA33321.1"/>
    <property type="gene ID" value="WBGene00209168"/>
</dbReference>
<accession>A0A8R1II20</accession>
<evidence type="ECO:0000313" key="1">
    <source>
        <dbReference type="EnsemblMetazoa" id="CJA33321.1"/>
    </source>
</evidence>
<protein>
    <submittedName>
        <fullName evidence="1">Uncharacterized protein</fullName>
    </submittedName>
</protein>
<proteinExistence type="predicted"/>